<accession>A0ABR2QDF8</accession>
<evidence type="ECO:0000313" key="2">
    <source>
        <dbReference type="EMBL" id="KAK8998706.1"/>
    </source>
</evidence>
<comment type="caution">
    <text evidence="2">The sequence shown here is derived from an EMBL/GenBank/DDBJ whole genome shotgun (WGS) entry which is preliminary data.</text>
</comment>
<evidence type="ECO:0000313" key="3">
    <source>
        <dbReference type="Proteomes" id="UP001396334"/>
    </source>
</evidence>
<feature type="compositionally biased region" description="Low complexity" evidence="1">
    <location>
        <begin position="23"/>
        <end position="32"/>
    </location>
</feature>
<gene>
    <name evidence="2" type="ORF">V6N11_084090</name>
</gene>
<feature type="compositionally biased region" description="Basic and acidic residues" evidence="1">
    <location>
        <begin position="114"/>
        <end position="124"/>
    </location>
</feature>
<organism evidence="2 3">
    <name type="scientific">Hibiscus sabdariffa</name>
    <name type="common">roselle</name>
    <dbReference type="NCBI Taxonomy" id="183260"/>
    <lineage>
        <taxon>Eukaryota</taxon>
        <taxon>Viridiplantae</taxon>
        <taxon>Streptophyta</taxon>
        <taxon>Embryophyta</taxon>
        <taxon>Tracheophyta</taxon>
        <taxon>Spermatophyta</taxon>
        <taxon>Magnoliopsida</taxon>
        <taxon>eudicotyledons</taxon>
        <taxon>Gunneridae</taxon>
        <taxon>Pentapetalae</taxon>
        <taxon>rosids</taxon>
        <taxon>malvids</taxon>
        <taxon>Malvales</taxon>
        <taxon>Malvaceae</taxon>
        <taxon>Malvoideae</taxon>
        <taxon>Hibiscus</taxon>
    </lineage>
</organism>
<feature type="region of interest" description="Disordered" evidence="1">
    <location>
        <begin position="1"/>
        <end position="183"/>
    </location>
</feature>
<keyword evidence="3" id="KW-1185">Reference proteome</keyword>
<protein>
    <submittedName>
        <fullName evidence="2">Uncharacterized protein</fullName>
    </submittedName>
</protein>
<reference evidence="2 3" key="1">
    <citation type="journal article" date="2024" name="G3 (Bethesda)">
        <title>Genome assembly of Hibiscus sabdariffa L. provides insights into metabolisms of medicinal natural products.</title>
        <authorList>
            <person name="Kim T."/>
        </authorList>
    </citation>
    <scope>NUCLEOTIDE SEQUENCE [LARGE SCALE GENOMIC DNA]</scope>
    <source>
        <strain evidence="2">TK-2024</strain>
        <tissue evidence="2">Old leaves</tissue>
    </source>
</reference>
<name>A0ABR2QDF8_9ROSI</name>
<sequence>MSSSADCGLHNSSCARLSDSDGPDSGSEGPTGAPVDSIGIVKSPPPESVEEQLPDDGFNVPDDKEIFHTPPEFRSTPTPNDDPVIGKPDENGSNPGVVEEENKRKRASPSSADQRVESDEKANEGTEGTEPESPSSKSGGVGHNKEEELDKSSSPSPADVNAGDDDRADEFVGNQRGLDGSGKKARMLAIMDVLRQLAANREEDMTLYSKSLLEVAQEKWGLFRSV</sequence>
<evidence type="ECO:0000256" key="1">
    <source>
        <dbReference type="SAM" id="MobiDB-lite"/>
    </source>
</evidence>
<dbReference type="Proteomes" id="UP001396334">
    <property type="component" value="Unassembled WGS sequence"/>
</dbReference>
<proteinExistence type="predicted"/>
<dbReference type="EMBL" id="JBBPBN010000041">
    <property type="protein sequence ID" value="KAK8998706.1"/>
    <property type="molecule type" value="Genomic_DNA"/>
</dbReference>
<feature type="compositionally biased region" description="Polar residues" evidence="1">
    <location>
        <begin position="1"/>
        <end position="15"/>
    </location>
</feature>